<reference evidence="1 2" key="1">
    <citation type="submission" date="2018-02" db="EMBL/GenBank/DDBJ databases">
        <title>Draft genome of wild Prunus yedoensis var. nudiflora.</title>
        <authorList>
            <person name="Baek S."/>
            <person name="Kim J.-H."/>
            <person name="Choi K."/>
            <person name="Kim G.-B."/>
            <person name="Cho A."/>
            <person name="Jang H."/>
            <person name="Shin C.-H."/>
            <person name="Yu H.-J."/>
            <person name="Mun J.-H."/>
        </authorList>
    </citation>
    <scope>NUCLEOTIDE SEQUENCE [LARGE SCALE GENOMIC DNA]</scope>
    <source>
        <strain evidence="2">cv. Jeju island</strain>
        <tissue evidence="1">Leaf</tissue>
    </source>
</reference>
<keyword evidence="2" id="KW-1185">Reference proteome</keyword>
<organism evidence="1 2">
    <name type="scientific">Prunus yedoensis var. nudiflora</name>
    <dbReference type="NCBI Taxonomy" id="2094558"/>
    <lineage>
        <taxon>Eukaryota</taxon>
        <taxon>Viridiplantae</taxon>
        <taxon>Streptophyta</taxon>
        <taxon>Embryophyta</taxon>
        <taxon>Tracheophyta</taxon>
        <taxon>Spermatophyta</taxon>
        <taxon>Magnoliopsida</taxon>
        <taxon>eudicotyledons</taxon>
        <taxon>Gunneridae</taxon>
        <taxon>Pentapetalae</taxon>
        <taxon>rosids</taxon>
        <taxon>fabids</taxon>
        <taxon>Rosales</taxon>
        <taxon>Rosaceae</taxon>
        <taxon>Amygdaloideae</taxon>
        <taxon>Amygdaleae</taxon>
        <taxon>Prunus</taxon>
    </lineage>
</organism>
<gene>
    <name evidence="1" type="ORF">Pyn_27963</name>
</gene>
<protein>
    <submittedName>
        <fullName evidence="1">Exocyst complex component EXO70A1</fullName>
    </submittedName>
</protein>
<dbReference type="Proteomes" id="UP000250321">
    <property type="component" value="Unassembled WGS sequence"/>
</dbReference>
<name>A0A314ZC58_PRUYE</name>
<evidence type="ECO:0000313" key="2">
    <source>
        <dbReference type="Proteomes" id="UP000250321"/>
    </source>
</evidence>
<dbReference type="STRING" id="2094558.A0A314ZC58"/>
<proteinExistence type="predicted"/>
<dbReference type="OrthoDB" id="1922221at2759"/>
<accession>A0A314ZC58</accession>
<dbReference type="EMBL" id="PJQY01000247">
    <property type="protein sequence ID" value="PQQ14944.1"/>
    <property type="molecule type" value="Genomic_DNA"/>
</dbReference>
<evidence type="ECO:0000313" key="1">
    <source>
        <dbReference type="EMBL" id="PQQ14944.1"/>
    </source>
</evidence>
<sequence length="110" mass="12119">MKRLEGALRFLADKCEVATQWLQDIVEFLEGKTFANDRSLLSVKKALRIIQELHAIEGFARRDGGLLNDAFNELEAEFISSLMENSTTTITSIASSPLISACNSKASSHS</sequence>
<comment type="caution">
    <text evidence="1">The sequence shown here is derived from an EMBL/GenBank/DDBJ whole genome shotgun (WGS) entry which is preliminary data.</text>
</comment>
<dbReference type="AlphaFoldDB" id="A0A314ZC58"/>